<dbReference type="EMBL" id="OU067036">
    <property type="protein sequence ID" value="CAG6443081.1"/>
    <property type="molecule type" value="mRNA"/>
</dbReference>
<reference evidence="2" key="1">
    <citation type="submission" date="2021-05" db="EMBL/GenBank/DDBJ databases">
        <authorList>
            <person name="Kuhn-Nentwig L."/>
        </authorList>
    </citation>
    <scope>NUCLEOTIDE SEQUENCE</scope>
    <source>
        <tissue evidence="2">Venom gland</tissue>
    </source>
</reference>
<proteinExistence type="evidence at transcript level"/>
<feature type="chain" id="PRO_5034475804" evidence="1">
    <location>
        <begin position="21"/>
        <end position="119"/>
    </location>
</feature>
<evidence type="ECO:0000313" key="2">
    <source>
        <dbReference type="EMBL" id="CAG6443081.1"/>
    </source>
</evidence>
<protein>
    <submittedName>
        <fullName evidence="2">Oxy 1h</fullName>
    </submittedName>
</protein>
<accession>A0A8D8ER21</accession>
<dbReference type="AlphaFoldDB" id="A0A8D8ER21"/>
<name>A0A8D8ER21_OXYLI</name>
<sequence length="119" mass="13009">MKCFTIATLLLLALAYCATCASNDASEFDLVLEDESMDDELAVEFLGSVDNEESLNALVGLMQLESVEEEPRFRGLAKLLKIILKSLARVVQKFLPKAAKAGKALVKAFADENAIKQQD</sequence>
<keyword evidence="1" id="KW-0732">Signal</keyword>
<evidence type="ECO:0000256" key="1">
    <source>
        <dbReference type="SAM" id="SignalP"/>
    </source>
</evidence>
<organism evidence="2">
    <name type="scientific">Oxyopes lineatus</name>
    <name type="common">Lynx spider</name>
    <dbReference type="NCBI Taxonomy" id="366495"/>
    <lineage>
        <taxon>Eukaryota</taxon>
        <taxon>Metazoa</taxon>
        <taxon>Ecdysozoa</taxon>
        <taxon>Arthropoda</taxon>
        <taxon>Chelicerata</taxon>
        <taxon>Arachnida</taxon>
        <taxon>Araneae</taxon>
        <taxon>Araneomorphae</taxon>
        <taxon>Entelegynae</taxon>
        <taxon>Lycosoidea</taxon>
        <taxon>Oxyopidae</taxon>
        <taxon>Oxyopes</taxon>
    </lineage>
</organism>
<feature type="signal peptide" evidence="1">
    <location>
        <begin position="1"/>
        <end position="20"/>
    </location>
</feature>